<sequence length="417" mass="43593">MDARRTMRAAVRVVTALASAAALIATGFVWSLQQQVDTTVVSSTAAIPTPRPTPPGESFTALLVGLDARTDAQGEPLPREVLDALHAGPDEGQLHTDTIILVHVPANAGEQAVAISIPRDSYVPIAGGHGTHKINSAYRRGMQDAEDALRAQGIDGAELDRRAREAGRRTLVATVGQLTGAQVDHFGEIGMAGFVELTEALGGIPVCLNAPVRDSYSGVDLPAGQHLVSGPGALAFVRQRHGLEDGDLDRIARQQAFAAGLAQRVLAPGTITDPVRLQRLVEIATRYVVLDSGWDLRQAISQLRQVSAQALTFHTIPTGRPDLRTPADGIAVQIDRDAVRTFVGSLLESATTPPTVAVAPTSEPSAPSSTPPTTARRVADDDPINVHPADASEVGGTPVPTTSGHPVITADGVPCVD</sequence>
<dbReference type="PANTHER" id="PTHR33392">
    <property type="entry name" value="POLYISOPRENYL-TEICHOIC ACID--PEPTIDOGLYCAN TEICHOIC ACID TRANSFERASE TAGU"/>
    <property type="match status" value="1"/>
</dbReference>
<dbReference type="AlphaFoldDB" id="A0A543FTP2"/>
<dbReference type="EMBL" id="VFPH01000002">
    <property type="protein sequence ID" value="TQM37207.1"/>
    <property type="molecule type" value="Genomic_DNA"/>
</dbReference>
<dbReference type="PANTHER" id="PTHR33392:SF6">
    <property type="entry name" value="POLYISOPRENYL-TEICHOIC ACID--PEPTIDOGLYCAN TEICHOIC ACID TRANSFERASE TAGU"/>
    <property type="match status" value="1"/>
</dbReference>
<gene>
    <name evidence="4" type="ORF">FB388_4414</name>
</gene>
<comment type="caution">
    <text evidence="4">The sequence shown here is derived from an EMBL/GenBank/DDBJ whole genome shotgun (WGS) entry which is preliminary data.</text>
</comment>
<dbReference type="InterPro" id="IPR004474">
    <property type="entry name" value="LytR_CpsA_psr"/>
</dbReference>
<feature type="region of interest" description="Disordered" evidence="2">
    <location>
        <begin position="353"/>
        <end position="417"/>
    </location>
</feature>
<protein>
    <submittedName>
        <fullName evidence="4">LytR family transcriptional attenuator</fullName>
    </submittedName>
</protein>
<reference evidence="4 5" key="1">
    <citation type="submission" date="2019-06" db="EMBL/GenBank/DDBJ databases">
        <title>Sequencing the genomes of 1000 actinobacteria strains.</title>
        <authorList>
            <person name="Klenk H.-P."/>
        </authorList>
    </citation>
    <scope>NUCLEOTIDE SEQUENCE [LARGE SCALE GENOMIC DNA]</scope>
    <source>
        <strain evidence="4 5">DSM 45511</strain>
    </source>
</reference>
<dbReference type="Gene3D" id="3.40.630.190">
    <property type="entry name" value="LCP protein"/>
    <property type="match status" value="1"/>
</dbReference>
<feature type="compositionally biased region" description="Low complexity" evidence="2">
    <location>
        <begin position="353"/>
        <end position="375"/>
    </location>
</feature>
<accession>A0A543FTP2</accession>
<dbReference type="RefSeq" id="WP_142104060.1">
    <property type="nucleotide sequence ID" value="NZ_VFPH01000002.1"/>
</dbReference>
<organism evidence="4 5">
    <name type="scientific">Pseudonocardia cypriaca</name>
    <dbReference type="NCBI Taxonomy" id="882449"/>
    <lineage>
        <taxon>Bacteria</taxon>
        <taxon>Bacillati</taxon>
        <taxon>Actinomycetota</taxon>
        <taxon>Actinomycetes</taxon>
        <taxon>Pseudonocardiales</taxon>
        <taxon>Pseudonocardiaceae</taxon>
        <taxon>Pseudonocardia</taxon>
    </lineage>
</organism>
<evidence type="ECO:0000313" key="5">
    <source>
        <dbReference type="Proteomes" id="UP000319818"/>
    </source>
</evidence>
<evidence type="ECO:0000313" key="4">
    <source>
        <dbReference type="EMBL" id="TQM37207.1"/>
    </source>
</evidence>
<proteinExistence type="inferred from homology"/>
<dbReference type="OrthoDB" id="9782542at2"/>
<keyword evidence="5" id="KW-1185">Reference proteome</keyword>
<feature type="domain" description="Cell envelope-related transcriptional attenuator" evidence="3">
    <location>
        <begin position="95"/>
        <end position="265"/>
    </location>
</feature>
<evidence type="ECO:0000259" key="3">
    <source>
        <dbReference type="Pfam" id="PF03816"/>
    </source>
</evidence>
<dbReference type="Proteomes" id="UP000319818">
    <property type="component" value="Unassembled WGS sequence"/>
</dbReference>
<name>A0A543FTP2_9PSEU</name>
<dbReference type="Pfam" id="PF03816">
    <property type="entry name" value="LytR_cpsA_psr"/>
    <property type="match status" value="1"/>
</dbReference>
<evidence type="ECO:0000256" key="1">
    <source>
        <dbReference type="ARBA" id="ARBA00006068"/>
    </source>
</evidence>
<dbReference type="NCBIfam" id="TIGR00350">
    <property type="entry name" value="lytR_cpsA_psr"/>
    <property type="match status" value="1"/>
</dbReference>
<evidence type="ECO:0000256" key="2">
    <source>
        <dbReference type="SAM" id="MobiDB-lite"/>
    </source>
</evidence>
<dbReference type="InterPro" id="IPR050922">
    <property type="entry name" value="LytR/CpsA/Psr_CW_biosynth"/>
</dbReference>
<comment type="similarity">
    <text evidence="1">Belongs to the LytR/CpsA/Psr (LCP) family.</text>
</comment>